<feature type="domain" description="Gfo/Idh/MocA-like oxidoreductase N-terminal" evidence="1">
    <location>
        <begin position="2"/>
        <end position="117"/>
    </location>
</feature>
<comment type="caution">
    <text evidence="3">The sequence shown here is derived from an EMBL/GenBank/DDBJ whole genome shotgun (WGS) entry which is preliminary data.</text>
</comment>
<gene>
    <name evidence="3" type="ORF">H9702_07890</name>
</gene>
<evidence type="ECO:0000259" key="2">
    <source>
        <dbReference type="Pfam" id="PF22725"/>
    </source>
</evidence>
<dbReference type="Pfam" id="PF22725">
    <property type="entry name" value="GFO_IDH_MocA_C3"/>
    <property type="match status" value="1"/>
</dbReference>
<protein>
    <submittedName>
        <fullName evidence="3">Gfo/Idh/MocA family oxidoreductase</fullName>
    </submittedName>
</protein>
<feature type="domain" description="GFO/IDH/MocA-like oxidoreductase" evidence="2">
    <location>
        <begin position="136"/>
        <end position="246"/>
    </location>
</feature>
<evidence type="ECO:0000259" key="1">
    <source>
        <dbReference type="Pfam" id="PF01408"/>
    </source>
</evidence>
<dbReference type="InterPro" id="IPR000683">
    <property type="entry name" value="Gfo/Idh/MocA-like_OxRdtase_N"/>
</dbReference>
<dbReference type="EMBL" id="DWWM01000051">
    <property type="protein sequence ID" value="HJC37031.1"/>
    <property type="molecule type" value="Genomic_DNA"/>
</dbReference>
<proteinExistence type="predicted"/>
<dbReference type="Pfam" id="PF01408">
    <property type="entry name" value="GFO_IDH_MocA"/>
    <property type="match status" value="1"/>
</dbReference>
<evidence type="ECO:0000313" key="3">
    <source>
        <dbReference type="EMBL" id="HJC37031.1"/>
    </source>
</evidence>
<reference evidence="3" key="1">
    <citation type="journal article" date="2021" name="PeerJ">
        <title>Extensive microbial diversity within the chicken gut microbiome revealed by metagenomics and culture.</title>
        <authorList>
            <person name="Gilroy R."/>
            <person name="Ravi A."/>
            <person name="Getino M."/>
            <person name="Pursley I."/>
            <person name="Horton D.L."/>
            <person name="Alikhan N.F."/>
            <person name="Baker D."/>
            <person name="Gharbi K."/>
            <person name="Hall N."/>
            <person name="Watson M."/>
            <person name="Adriaenssens E.M."/>
            <person name="Foster-Nyarko E."/>
            <person name="Jarju S."/>
            <person name="Secka A."/>
            <person name="Antonio M."/>
            <person name="Oren A."/>
            <person name="Chaudhuri R.R."/>
            <person name="La Ragione R."/>
            <person name="Hildebrand F."/>
            <person name="Pallen M.J."/>
        </authorList>
    </citation>
    <scope>NUCLEOTIDE SEQUENCE</scope>
    <source>
        <strain evidence="3">CHK187-11901</strain>
    </source>
</reference>
<accession>A0A9D2NT31</accession>
<dbReference type="SUPFAM" id="SSF55347">
    <property type="entry name" value="Glyceraldehyde-3-phosphate dehydrogenase-like, C-terminal domain"/>
    <property type="match status" value="1"/>
</dbReference>
<sequence>MFNVATIGTSFITDEFLKALAQVEDIRCTAMYTRVQAHAQTLAERHGVSRIYTDLDEMLASDIDIVYIASPNALHAQHAEKALRAGKHVICEKPFTLTTAQAEQLFQLAESQERFLFEAIVTQHMPNYHAIKKLLGQVGKIKVVQSNFSQYSSRYAQYLSGSVPNVFSPQWGGGALADIGIYCLHFIVGLFNEPKEVHYFPNRGYNGIDTSGCGILRYPDFIASFACAKDSRSECITQIQGDAGCITLHGEPSRCPRFIFQERDGTVHEEYTLAQAKNVMVHELREFTRILKENDSAAHAALKQESLAVMRTFEALRAHGNVPWPNDD</sequence>
<evidence type="ECO:0000313" key="4">
    <source>
        <dbReference type="Proteomes" id="UP000823896"/>
    </source>
</evidence>
<dbReference type="PANTHER" id="PTHR43054">
    <property type="match status" value="1"/>
</dbReference>
<dbReference type="Gene3D" id="3.30.360.10">
    <property type="entry name" value="Dihydrodipicolinate Reductase, domain 2"/>
    <property type="match status" value="1"/>
</dbReference>
<dbReference type="Proteomes" id="UP000823896">
    <property type="component" value="Unassembled WGS sequence"/>
</dbReference>
<dbReference type="InterPro" id="IPR036291">
    <property type="entry name" value="NAD(P)-bd_dom_sf"/>
</dbReference>
<dbReference type="Gene3D" id="3.40.50.720">
    <property type="entry name" value="NAD(P)-binding Rossmann-like Domain"/>
    <property type="match status" value="1"/>
</dbReference>
<dbReference type="InterPro" id="IPR055170">
    <property type="entry name" value="GFO_IDH_MocA-like_dom"/>
</dbReference>
<dbReference type="PANTHER" id="PTHR43054:SF1">
    <property type="entry name" value="SCYLLO-INOSITOL 2-DEHYDROGENASE (NADP(+)) IOLU"/>
    <property type="match status" value="1"/>
</dbReference>
<dbReference type="GO" id="GO:0000166">
    <property type="term" value="F:nucleotide binding"/>
    <property type="evidence" value="ECO:0007669"/>
    <property type="project" value="InterPro"/>
</dbReference>
<dbReference type="AlphaFoldDB" id="A0A9D2NT31"/>
<reference evidence="3" key="2">
    <citation type="submission" date="2021-04" db="EMBL/GenBank/DDBJ databases">
        <authorList>
            <person name="Gilroy R."/>
        </authorList>
    </citation>
    <scope>NUCLEOTIDE SEQUENCE</scope>
    <source>
        <strain evidence="3">CHK187-11901</strain>
    </source>
</reference>
<organism evidence="3 4">
    <name type="scientific">Candidatus Merdibacter merdavium</name>
    <dbReference type="NCBI Taxonomy" id="2838692"/>
    <lineage>
        <taxon>Bacteria</taxon>
        <taxon>Bacillati</taxon>
        <taxon>Bacillota</taxon>
        <taxon>Erysipelotrichia</taxon>
        <taxon>Erysipelotrichales</taxon>
        <taxon>Erysipelotrichaceae</taxon>
        <taxon>Merdibacter</taxon>
    </lineage>
</organism>
<name>A0A9D2NT31_9FIRM</name>
<dbReference type="SUPFAM" id="SSF51735">
    <property type="entry name" value="NAD(P)-binding Rossmann-fold domains"/>
    <property type="match status" value="1"/>
</dbReference>